<dbReference type="Proteomes" id="UP001230268">
    <property type="component" value="Unassembled WGS sequence"/>
</dbReference>
<protein>
    <submittedName>
        <fullName evidence="5">Uncharacterized protein</fullName>
    </submittedName>
</protein>
<gene>
    <name evidence="5" type="ORF">BgAZ_208030</name>
</gene>
<keyword evidence="2" id="KW-0240">DNA-directed RNA polymerase</keyword>
<comment type="subcellular location">
    <subcellularLocation>
        <location evidence="1">Nucleus</location>
    </subcellularLocation>
</comment>
<evidence type="ECO:0000256" key="2">
    <source>
        <dbReference type="ARBA" id="ARBA00022478"/>
    </source>
</evidence>
<name>A0AAD8PEM1_BABGI</name>
<sequence length="230" mass="25900">MENLFDDDSPSYDNHVSSEEGIMFNPFPAEYRHQPETITTEENVSEDEGIDLYSQWAMLNVAESNHSLLLPTILPDGTQSQRESGTPAEFFSTPGIHFVHIQMPNAMPHLDKERTLQECDTGMKNERSAQHTLSSSQIALAEGPDDPPIYQTSKVSSLPSGRLGKIRIHKSGKIKLHVGNHVFNFAPGNKVSCKQQVGCLMEENNEFLFLGNYRRKFVVSPDFSEMLQHH</sequence>
<dbReference type="GO" id="GO:0005666">
    <property type="term" value="C:RNA polymerase III complex"/>
    <property type="evidence" value="ECO:0007669"/>
    <property type="project" value="InterPro"/>
</dbReference>
<dbReference type="AlphaFoldDB" id="A0AAD8PEM1"/>
<keyword evidence="6" id="KW-1185">Reference proteome</keyword>
<accession>A0AAD8PEM1</accession>
<evidence type="ECO:0000313" key="5">
    <source>
        <dbReference type="EMBL" id="KAK1443927.1"/>
    </source>
</evidence>
<keyword evidence="3" id="KW-0804">Transcription</keyword>
<evidence type="ECO:0000313" key="6">
    <source>
        <dbReference type="Proteomes" id="UP001230268"/>
    </source>
</evidence>
<evidence type="ECO:0000256" key="4">
    <source>
        <dbReference type="ARBA" id="ARBA00023242"/>
    </source>
</evidence>
<comment type="caution">
    <text evidence="5">The sequence shown here is derived from an EMBL/GenBank/DDBJ whole genome shotgun (WGS) entry which is preliminary data.</text>
</comment>
<dbReference type="InterPro" id="IPR007811">
    <property type="entry name" value="RPC4"/>
</dbReference>
<organism evidence="5 6">
    <name type="scientific">Babesia gibsoni</name>
    <dbReference type="NCBI Taxonomy" id="33632"/>
    <lineage>
        <taxon>Eukaryota</taxon>
        <taxon>Sar</taxon>
        <taxon>Alveolata</taxon>
        <taxon>Apicomplexa</taxon>
        <taxon>Aconoidasida</taxon>
        <taxon>Piroplasmida</taxon>
        <taxon>Babesiidae</taxon>
        <taxon>Babesia</taxon>
    </lineage>
</organism>
<dbReference type="EMBL" id="JAVEPI010000002">
    <property type="protein sequence ID" value="KAK1443927.1"/>
    <property type="molecule type" value="Genomic_DNA"/>
</dbReference>
<dbReference type="GO" id="GO:0003677">
    <property type="term" value="F:DNA binding"/>
    <property type="evidence" value="ECO:0007669"/>
    <property type="project" value="InterPro"/>
</dbReference>
<dbReference type="GO" id="GO:0042797">
    <property type="term" value="P:tRNA transcription by RNA polymerase III"/>
    <property type="evidence" value="ECO:0007669"/>
    <property type="project" value="TreeGrafter"/>
</dbReference>
<proteinExistence type="predicted"/>
<keyword evidence="4" id="KW-0539">Nucleus</keyword>
<evidence type="ECO:0000256" key="1">
    <source>
        <dbReference type="ARBA" id="ARBA00004123"/>
    </source>
</evidence>
<dbReference type="Pfam" id="PF05132">
    <property type="entry name" value="RNA_pol_Rpc4"/>
    <property type="match status" value="1"/>
</dbReference>
<dbReference type="PANTHER" id="PTHR13408:SF0">
    <property type="entry name" value="DNA-DIRECTED RNA POLYMERASE III SUBUNIT RPC4"/>
    <property type="match status" value="1"/>
</dbReference>
<reference evidence="5" key="1">
    <citation type="submission" date="2023-08" db="EMBL/GenBank/DDBJ databases">
        <title>Draft sequence of the Babesia gibsoni genome.</title>
        <authorList>
            <person name="Yamagishi J.Y."/>
            <person name="Xuan X.X."/>
        </authorList>
    </citation>
    <scope>NUCLEOTIDE SEQUENCE</scope>
    <source>
        <strain evidence="5">Azabu</strain>
    </source>
</reference>
<evidence type="ECO:0000256" key="3">
    <source>
        <dbReference type="ARBA" id="ARBA00023163"/>
    </source>
</evidence>
<dbReference type="PANTHER" id="PTHR13408">
    <property type="entry name" value="DNA-DIRECTED RNA POLYMERASE III"/>
    <property type="match status" value="1"/>
</dbReference>